<accession>C5BNX7</accession>
<dbReference type="OrthoDB" id="9892323at2"/>
<gene>
    <name evidence="2" type="ordered locus">TERTU_0713</name>
</gene>
<name>C5BNX7_TERTT</name>
<evidence type="ECO:0000313" key="3">
    <source>
        <dbReference type="Proteomes" id="UP000009080"/>
    </source>
</evidence>
<evidence type="ECO:0000256" key="1">
    <source>
        <dbReference type="SAM" id="MobiDB-lite"/>
    </source>
</evidence>
<dbReference type="STRING" id="377629.TERTU_0713"/>
<dbReference type="AlphaFoldDB" id="C5BNX7"/>
<reference evidence="2 3" key="1">
    <citation type="journal article" date="2009" name="PLoS ONE">
        <title>The complete genome of Teredinibacter turnerae T7901: an intracellular endosymbiont of marine wood-boring bivalves (shipworms).</title>
        <authorList>
            <person name="Yang J.C."/>
            <person name="Madupu R."/>
            <person name="Durkin A.S."/>
            <person name="Ekborg N.A."/>
            <person name="Pedamallu C.S."/>
            <person name="Hostetler J.B."/>
            <person name="Radune D."/>
            <person name="Toms B.S."/>
            <person name="Henrissat B."/>
            <person name="Coutinho P.M."/>
            <person name="Schwarz S."/>
            <person name="Field L."/>
            <person name="Trindade-Silva A.E."/>
            <person name="Soares C.A.G."/>
            <person name="Elshahawi S."/>
            <person name="Hanora A."/>
            <person name="Schmidt E.W."/>
            <person name="Haygood M.G."/>
            <person name="Posfai J."/>
            <person name="Benner J."/>
            <person name="Madinger C."/>
            <person name="Nove J."/>
            <person name="Anton B."/>
            <person name="Chaudhary K."/>
            <person name="Foster J."/>
            <person name="Holman A."/>
            <person name="Kumar S."/>
            <person name="Lessard P.A."/>
            <person name="Luyten Y.A."/>
            <person name="Slatko B."/>
            <person name="Wood N."/>
            <person name="Wu B."/>
            <person name="Teplitski M."/>
            <person name="Mougous J.D."/>
            <person name="Ward N."/>
            <person name="Eisen J.A."/>
            <person name="Badger J.H."/>
            <person name="Distel D.L."/>
        </authorList>
    </citation>
    <scope>NUCLEOTIDE SEQUENCE [LARGE SCALE GENOMIC DNA]</scope>
    <source>
        <strain evidence="3">ATCC 39867 / T7901</strain>
    </source>
</reference>
<keyword evidence="3" id="KW-1185">Reference proteome</keyword>
<dbReference type="EMBL" id="CP001614">
    <property type="protein sequence ID" value="ACR12551.1"/>
    <property type="molecule type" value="Genomic_DNA"/>
</dbReference>
<proteinExistence type="predicted"/>
<feature type="region of interest" description="Disordered" evidence="1">
    <location>
        <begin position="59"/>
        <end position="81"/>
    </location>
</feature>
<evidence type="ECO:0000313" key="2">
    <source>
        <dbReference type="EMBL" id="ACR12551.1"/>
    </source>
</evidence>
<protein>
    <submittedName>
        <fullName evidence="2">Uncharacterized protein</fullName>
    </submittedName>
</protein>
<sequence>MEDVSVLKLKYHFTQNIPQLKRVRPKLQTNVVLLRRLLFVLFSAPKMERLTDCSREMWLSSNPTRDTHGNSVKRARDTSQKRITKRISSYFL</sequence>
<dbReference type="KEGG" id="ttu:TERTU_0713"/>
<dbReference type="Proteomes" id="UP000009080">
    <property type="component" value="Chromosome"/>
</dbReference>
<organism evidence="2 3">
    <name type="scientific">Teredinibacter turnerae (strain ATCC 39867 / T7901)</name>
    <dbReference type="NCBI Taxonomy" id="377629"/>
    <lineage>
        <taxon>Bacteria</taxon>
        <taxon>Pseudomonadati</taxon>
        <taxon>Pseudomonadota</taxon>
        <taxon>Gammaproteobacteria</taxon>
        <taxon>Cellvibrionales</taxon>
        <taxon>Cellvibrionaceae</taxon>
        <taxon>Teredinibacter</taxon>
    </lineage>
</organism>
<dbReference type="HOGENOM" id="CLU_2412179_0_0_6"/>